<evidence type="ECO:0000256" key="1">
    <source>
        <dbReference type="ARBA" id="ARBA00004970"/>
    </source>
</evidence>
<dbReference type="InterPro" id="IPR004013">
    <property type="entry name" value="PHP_dom"/>
</dbReference>
<dbReference type="GO" id="GO:0004401">
    <property type="term" value="F:histidinol-phosphatase activity"/>
    <property type="evidence" value="ECO:0007669"/>
    <property type="project" value="UniProtKB-UniRule"/>
</dbReference>
<comment type="catalytic activity">
    <reaction evidence="7 8">
        <text>L-histidinol phosphate + H2O = L-histidinol + phosphate</text>
        <dbReference type="Rhea" id="RHEA:14465"/>
        <dbReference type="ChEBI" id="CHEBI:15377"/>
        <dbReference type="ChEBI" id="CHEBI:43474"/>
        <dbReference type="ChEBI" id="CHEBI:57699"/>
        <dbReference type="ChEBI" id="CHEBI:57980"/>
        <dbReference type="EC" id="3.1.3.15"/>
    </reaction>
</comment>
<dbReference type="EMBL" id="KI925463">
    <property type="protein sequence ID" value="ETW77027.1"/>
    <property type="molecule type" value="Genomic_DNA"/>
</dbReference>
<dbReference type="SUPFAM" id="SSF89550">
    <property type="entry name" value="PHP domain-like"/>
    <property type="match status" value="1"/>
</dbReference>
<proteinExistence type="inferred from homology"/>
<dbReference type="EC" id="3.1.3.15" evidence="3 8"/>
<dbReference type="Pfam" id="PF02811">
    <property type="entry name" value="PHP"/>
    <property type="match status" value="1"/>
</dbReference>
<evidence type="ECO:0000256" key="2">
    <source>
        <dbReference type="ARBA" id="ARBA00009152"/>
    </source>
</evidence>
<keyword evidence="5 8" id="KW-0378">Hydrolase</keyword>
<evidence type="ECO:0000256" key="5">
    <source>
        <dbReference type="ARBA" id="ARBA00022801"/>
    </source>
</evidence>
<evidence type="ECO:0000313" key="11">
    <source>
        <dbReference type="Proteomes" id="UP000030671"/>
    </source>
</evidence>
<dbReference type="Gene3D" id="3.20.20.140">
    <property type="entry name" value="Metal-dependent hydrolases"/>
    <property type="match status" value="1"/>
</dbReference>
<gene>
    <name evidence="10" type="ORF">HETIRDRAFT_327332</name>
</gene>
<dbReference type="FunCoup" id="W4JTY7">
    <property type="interactions" value="100"/>
</dbReference>
<dbReference type="RefSeq" id="XP_009550582.1">
    <property type="nucleotide sequence ID" value="XM_009552287.1"/>
</dbReference>
<accession>W4JTY7</accession>
<protein>
    <recommendedName>
        <fullName evidence="3 8">Histidinol-phosphatase</fullName>
        <shortName evidence="8">HolPase</shortName>
        <ecNumber evidence="3 8">3.1.3.15</ecNumber>
    </recommendedName>
</protein>
<dbReference type="InterPro" id="IPR010140">
    <property type="entry name" value="Histidinol_P_phosphatase_HisJ"/>
</dbReference>
<comment type="pathway">
    <text evidence="1 8">Amino-acid biosynthesis; L-histidine biosynthesis; L-histidine from 5-phospho-alpha-D-ribose 1-diphosphate: step 8/9.</text>
</comment>
<evidence type="ECO:0000256" key="7">
    <source>
        <dbReference type="ARBA" id="ARBA00049158"/>
    </source>
</evidence>
<dbReference type="InterPro" id="IPR016195">
    <property type="entry name" value="Pol/histidinol_Pase-like"/>
</dbReference>
<keyword evidence="11" id="KW-1185">Reference proteome</keyword>
<dbReference type="InParanoid" id="W4JTY7"/>
<dbReference type="NCBIfam" id="TIGR01856">
    <property type="entry name" value="hisJ_fam"/>
    <property type="match status" value="1"/>
</dbReference>
<organism evidence="10 11">
    <name type="scientific">Heterobasidion irregulare (strain TC 32-1)</name>
    <dbReference type="NCBI Taxonomy" id="747525"/>
    <lineage>
        <taxon>Eukaryota</taxon>
        <taxon>Fungi</taxon>
        <taxon>Dikarya</taxon>
        <taxon>Basidiomycota</taxon>
        <taxon>Agaricomycotina</taxon>
        <taxon>Agaricomycetes</taxon>
        <taxon>Russulales</taxon>
        <taxon>Bondarzewiaceae</taxon>
        <taxon>Heterobasidion</taxon>
        <taxon>Heterobasidion annosum species complex</taxon>
    </lineage>
</organism>
<dbReference type="OrthoDB" id="5957391at2759"/>
<keyword evidence="4 8" id="KW-0028">Amino-acid biosynthesis</keyword>
<dbReference type="STRING" id="747525.W4JTY7"/>
<evidence type="ECO:0000256" key="4">
    <source>
        <dbReference type="ARBA" id="ARBA00022605"/>
    </source>
</evidence>
<keyword evidence="6 8" id="KW-0368">Histidine biosynthesis</keyword>
<dbReference type="CDD" id="cd12110">
    <property type="entry name" value="PHP_HisPPase_Hisj_like"/>
    <property type="match status" value="1"/>
</dbReference>
<dbReference type="AlphaFoldDB" id="W4JTY7"/>
<sequence>MPHSHHSHSGQFCKHAVGALQDVVREAINQGFETYGLTEHVPRYRPQDLYPEESELSIESLSDQFDAYLAEAHRLKSLYSSQITLLVGLETEYITPVDLDQLLKLIDRNQGQVEYLIGSVHHVNGIPIDFDLETYQRCIATIPLSLDSEGVDETNLEHKRQCAFLEMYFDAQHELMQRVHPEIIGHIDLCRLYSPALRLHDYTRAWARLERNVKYAVSYGALFEANAAAFRKGWDGAYPGEDVVELIRRCGGRFSLSDDSHGPHAVGLNYGRLRNYLRRVGVHELWVLERTGVPNAAGRPVKAVRVEGRWWEHVFWEGKDSGDEGQVYR</sequence>
<dbReference type="PANTHER" id="PTHR21039:SF0">
    <property type="entry name" value="HISTIDINOL-PHOSPHATASE"/>
    <property type="match status" value="1"/>
</dbReference>
<dbReference type="HOGENOM" id="CLU_054611_0_0_1"/>
<dbReference type="GeneID" id="20671318"/>
<feature type="domain" description="PHP" evidence="9">
    <location>
        <begin position="5"/>
        <end position="227"/>
    </location>
</feature>
<evidence type="ECO:0000259" key="9">
    <source>
        <dbReference type="Pfam" id="PF02811"/>
    </source>
</evidence>
<reference evidence="10 11" key="1">
    <citation type="journal article" date="2012" name="New Phytol.">
        <title>Insight into trade-off between wood decay and parasitism from the genome of a fungal forest pathogen.</title>
        <authorList>
            <person name="Olson A."/>
            <person name="Aerts A."/>
            <person name="Asiegbu F."/>
            <person name="Belbahri L."/>
            <person name="Bouzid O."/>
            <person name="Broberg A."/>
            <person name="Canback B."/>
            <person name="Coutinho P.M."/>
            <person name="Cullen D."/>
            <person name="Dalman K."/>
            <person name="Deflorio G."/>
            <person name="van Diepen L.T."/>
            <person name="Dunand C."/>
            <person name="Duplessis S."/>
            <person name="Durling M."/>
            <person name="Gonthier P."/>
            <person name="Grimwood J."/>
            <person name="Fossdal C.G."/>
            <person name="Hansson D."/>
            <person name="Henrissat B."/>
            <person name="Hietala A."/>
            <person name="Himmelstrand K."/>
            <person name="Hoffmeister D."/>
            <person name="Hogberg N."/>
            <person name="James T.Y."/>
            <person name="Karlsson M."/>
            <person name="Kohler A."/>
            <person name="Kues U."/>
            <person name="Lee Y.H."/>
            <person name="Lin Y.C."/>
            <person name="Lind M."/>
            <person name="Lindquist E."/>
            <person name="Lombard V."/>
            <person name="Lucas S."/>
            <person name="Lunden K."/>
            <person name="Morin E."/>
            <person name="Murat C."/>
            <person name="Park J."/>
            <person name="Raffaello T."/>
            <person name="Rouze P."/>
            <person name="Salamov A."/>
            <person name="Schmutz J."/>
            <person name="Solheim H."/>
            <person name="Stahlberg J."/>
            <person name="Velez H."/>
            <person name="de Vries R.P."/>
            <person name="Wiebenga A."/>
            <person name="Woodward S."/>
            <person name="Yakovlev I."/>
            <person name="Garbelotto M."/>
            <person name="Martin F."/>
            <person name="Grigoriev I.V."/>
            <person name="Stenlid J."/>
        </authorList>
    </citation>
    <scope>NUCLEOTIDE SEQUENCE [LARGE SCALE GENOMIC DNA]</scope>
    <source>
        <strain evidence="10 11">TC 32-1</strain>
    </source>
</reference>
<dbReference type="GO" id="GO:0005737">
    <property type="term" value="C:cytoplasm"/>
    <property type="evidence" value="ECO:0007669"/>
    <property type="project" value="TreeGrafter"/>
</dbReference>
<dbReference type="GO" id="GO:0000105">
    <property type="term" value="P:L-histidine biosynthetic process"/>
    <property type="evidence" value="ECO:0007669"/>
    <property type="project" value="UniProtKB-UniRule"/>
</dbReference>
<evidence type="ECO:0000313" key="10">
    <source>
        <dbReference type="EMBL" id="ETW77027.1"/>
    </source>
</evidence>
<evidence type="ECO:0000256" key="8">
    <source>
        <dbReference type="RuleBase" id="RU366003"/>
    </source>
</evidence>
<evidence type="ECO:0000256" key="6">
    <source>
        <dbReference type="ARBA" id="ARBA00023102"/>
    </source>
</evidence>
<dbReference type="eggNOG" id="ENOG502RXUQ">
    <property type="taxonomic scope" value="Eukaryota"/>
</dbReference>
<evidence type="ECO:0000256" key="3">
    <source>
        <dbReference type="ARBA" id="ARBA00013085"/>
    </source>
</evidence>
<name>W4JTY7_HETIT</name>
<dbReference type="PANTHER" id="PTHR21039">
    <property type="entry name" value="HISTIDINOL PHOSPHATASE-RELATED"/>
    <property type="match status" value="1"/>
</dbReference>
<dbReference type="Proteomes" id="UP000030671">
    <property type="component" value="Unassembled WGS sequence"/>
</dbReference>
<dbReference type="KEGG" id="hir:HETIRDRAFT_327332"/>
<comment type="similarity">
    <text evidence="2 8">Belongs to the PHP hydrolase family. HisK subfamily.</text>
</comment>
<dbReference type="UniPathway" id="UPA00031">
    <property type="reaction ID" value="UER00013"/>
</dbReference>